<dbReference type="OrthoDB" id="894278at2"/>
<evidence type="ECO:0000256" key="1">
    <source>
        <dbReference type="SAM" id="Phobius"/>
    </source>
</evidence>
<dbReference type="Proteomes" id="UP000256373">
    <property type="component" value="Unassembled WGS sequence"/>
</dbReference>
<dbReference type="EMBL" id="QNUL01000008">
    <property type="protein sequence ID" value="REA61288.1"/>
    <property type="molecule type" value="Genomic_DNA"/>
</dbReference>
<keyword evidence="1" id="KW-1133">Transmembrane helix</keyword>
<dbReference type="RefSeq" id="WP_115831261.1">
    <property type="nucleotide sequence ID" value="NZ_QNUL01000008.1"/>
</dbReference>
<accession>A0A3D8YBB6</accession>
<feature type="transmembrane region" description="Helical" evidence="1">
    <location>
        <begin position="106"/>
        <end position="126"/>
    </location>
</feature>
<sequence>MKTRYLLPGSWRPYGIVLTLTSVLVSICWLISGEDFPLAQINTYSYFDIPDWQFSDNIFSTGKGGTVVLNITDEILGIGIICGLFITGFSKLKIEDERIALIRLESLQWGIYVNFTVMVVCIIFVYDTWFLLVMIYNMFTPLFIFVARFYWLLYVSPAIEAKKERSLV</sequence>
<keyword evidence="1" id="KW-0812">Transmembrane</keyword>
<evidence type="ECO:0000313" key="3">
    <source>
        <dbReference type="Proteomes" id="UP000256373"/>
    </source>
</evidence>
<organism evidence="2 3">
    <name type="scientific">Dyadobacter luteus</name>
    <dbReference type="NCBI Taxonomy" id="2259619"/>
    <lineage>
        <taxon>Bacteria</taxon>
        <taxon>Pseudomonadati</taxon>
        <taxon>Bacteroidota</taxon>
        <taxon>Cytophagia</taxon>
        <taxon>Cytophagales</taxon>
        <taxon>Spirosomataceae</taxon>
        <taxon>Dyadobacter</taxon>
    </lineage>
</organism>
<gene>
    <name evidence="2" type="ORF">DSL64_12635</name>
</gene>
<name>A0A3D8YBB6_9BACT</name>
<keyword evidence="3" id="KW-1185">Reference proteome</keyword>
<comment type="caution">
    <text evidence="2">The sequence shown here is derived from an EMBL/GenBank/DDBJ whole genome shotgun (WGS) entry which is preliminary data.</text>
</comment>
<protein>
    <submittedName>
        <fullName evidence="2">Uncharacterized protein</fullName>
    </submittedName>
</protein>
<reference evidence="2 3" key="1">
    <citation type="submission" date="2018-07" db="EMBL/GenBank/DDBJ databases">
        <title>Dyadobacter roseus sp. nov., isolated from rose rhizosphere soil.</title>
        <authorList>
            <person name="Chen L."/>
        </authorList>
    </citation>
    <scope>NUCLEOTIDE SEQUENCE [LARGE SCALE GENOMIC DNA]</scope>
    <source>
        <strain evidence="2 3">RS19</strain>
    </source>
</reference>
<proteinExistence type="predicted"/>
<keyword evidence="1" id="KW-0472">Membrane</keyword>
<feature type="transmembrane region" description="Helical" evidence="1">
    <location>
        <begin position="132"/>
        <end position="155"/>
    </location>
</feature>
<evidence type="ECO:0000313" key="2">
    <source>
        <dbReference type="EMBL" id="REA61288.1"/>
    </source>
</evidence>
<feature type="transmembrane region" description="Helical" evidence="1">
    <location>
        <begin position="12"/>
        <end position="32"/>
    </location>
</feature>
<dbReference type="AlphaFoldDB" id="A0A3D8YBB6"/>
<feature type="transmembrane region" description="Helical" evidence="1">
    <location>
        <begin position="75"/>
        <end position="94"/>
    </location>
</feature>